<comment type="caution">
    <text evidence="4">The sequence shown here is derived from an EMBL/GenBank/DDBJ whole genome shotgun (WGS) entry which is preliminary data.</text>
</comment>
<keyword evidence="5" id="KW-1185">Reference proteome</keyword>
<dbReference type="OrthoDB" id="6053839at2759"/>
<evidence type="ECO:0000259" key="3">
    <source>
        <dbReference type="Pfam" id="PF23417"/>
    </source>
</evidence>
<dbReference type="InterPro" id="IPR029158">
    <property type="entry name" value="STING"/>
</dbReference>
<dbReference type="GO" id="GO:0016239">
    <property type="term" value="P:positive regulation of macroautophagy"/>
    <property type="evidence" value="ECO:0007669"/>
    <property type="project" value="TreeGrafter"/>
</dbReference>
<dbReference type="GO" id="GO:0035438">
    <property type="term" value="F:cyclic-di-GMP binding"/>
    <property type="evidence" value="ECO:0007669"/>
    <property type="project" value="TreeGrafter"/>
</dbReference>
<name>A0A9W9Z584_9CNID</name>
<feature type="domain" description="STING transmembrane" evidence="3">
    <location>
        <begin position="68"/>
        <end position="179"/>
    </location>
</feature>
<sequence length="194" mass="21526">MADQPRENAVAQQENNGFGPLSKPRGRAATIASVVVAVISGVVFVFAVREKESKEGIHFLVIAVALLTLSFIVEFVGELVRRTCLITEEFKHKKTRYQGKWRNVFNSTFGSCGRGNLIFAVASILIVCYAFFEHYEVFSRPDYAILFSLNCFLMPQLLFLVGLRELSAVETSEINERKNKNVADGLPGASISVT</sequence>
<evidence type="ECO:0000256" key="2">
    <source>
        <dbReference type="SAM" id="Phobius"/>
    </source>
</evidence>
<evidence type="ECO:0000313" key="4">
    <source>
        <dbReference type="EMBL" id="KAJ7375186.1"/>
    </source>
</evidence>
<keyword evidence="2" id="KW-0812">Transmembrane</keyword>
<dbReference type="GO" id="GO:0032481">
    <property type="term" value="P:positive regulation of type I interferon production"/>
    <property type="evidence" value="ECO:0007669"/>
    <property type="project" value="InterPro"/>
</dbReference>
<feature type="transmembrane region" description="Helical" evidence="2">
    <location>
        <begin position="115"/>
        <end position="132"/>
    </location>
</feature>
<dbReference type="PANTHER" id="PTHR34339:SF1">
    <property type="entry name" value="STIMULATOR OF INTERFERON GENES PROTEIN"/>
    <property type="match status" value="1"/>
</dbReference>
<reference evidence="4" key="1">
    <citation type="submission" date="2023-01" db="EMBL/GenBank/DDBJ databases">
        <title>Genome assembly of the deep-sea coral Lophelia pertusa.</title>
        <authorList>
            <person name="Herrera S."/>
            <person name="Cordes E."/>
        </authorList>
    </citation>
    <scope>NUCLEOTIDE SEQUENCE</scope>
    <source>
        <strain evidence="4">USNM1676648</strain>
        <tissue evidence="4">Polyp</tissue>
    </source>
</reference>
<dbReference type="PANTHER" id="PTHR34339">
    <property type="entry name" value="STIMULATOR OF INTERFERON GENES PROTEIN"/>
    <property type="match status" value="1"/>
</dbReference>
<dbReference type="EMBL" id="MU826826">
    <property type="protein sequence ID" value="KAJ7375186.1"/>
    <property type="molecule type" value="Genomic_DNA"/>
</dbReference>
<gene>
    <name evidence="4" type="ORF">OS493_001928</name>
</gene>
<evidence type="ECO:0000313" key="5">
    <source>
        <dbReference type="Proteomes" id="UP001163046"/>
    </source>
</evidence>
<accession>A0A9W9Z584</accession>
<dbReference type="Proteomes" id="UP001163046">
    <property type="component" value="Unassembled WGS sequence"/>
</dbReference>
<organism evidence="4 5">
    <name type="scientific">Desmophyllum pertusum</name>
    <dbReference type="NCBI Taxonomy" id="174260"/>
    <lineage>
        <taxon>Eukaryota</taxon>
        <taxon>Metazoa</taxon>
        <taxon>Cnidaria</taxon>
        <taxon>Anthozoa</taxon>
        <taxon>Hexacorallia</taxon>
        <taxon>Scleractinia</taxon>
        <taxon>Caryophylliina</taxon>
        <taxon>Caryophylliidae</taxon>
        <taxon>Desmophyllum</taxon>
    </lineage>
</organism>
<dbReference type="GO" id="GO:0002218">
    <property type="term" value="P:activation of innate immune response"/>
    <property type="evidence" value="ECO:0007669"/>
    <property type="project" value="InterPro"/>
</dbReference>
<feature type="transmembrane region" description="Helical" evidence="2">
    <location>
        <begin position="28"/>
        <end position="47"/>
    </location>
</feature>
<dbReference type="GO" id="GO:0045087">
    <property type="term" value="P:innate immune response"/>
    <property type="evidence" value="ECO:0007669"/>
    <property type="project" value="TreeGrafter"/>
</dbReference>
<feature type="transmembrane region" description="Helical" evidence="2">
    <location>
        <begin position="144"/>
        <end position="163"/>
    </location>
</feature>
<dbReference type="GO" id="GO:0061709">
    <property type="term" value="P:reticulophagy"/>
    <property type="evidence" value="ECO:0007669"/>
    <property type="project" value="TreeGrafter"/>
</dbReference>
<feature type="region of interest" description="Disordered" evidence="1">
    <location>
        <begin position="1"/>
        <end position="22"/>
    </location>
</feature>
<dbReference type="GO" id="GO:0005789">
    <property type="term" value="C:endoplasmic reticulum membrane"/>
    <property type="evidence" value="ECO:0007669"/>
    <property type="project" value="TreeGrafter"/>
</dbReference>
<dbReference type="AlphaFoldDB" id="A0A9W9Z584"/>
<dbReference type="GO" id="GO:0000045">
    <property type="term" value="P:autophagosome assembly"/>
    <property type="evidence" value="ECO:0007669"/>
    <property type="project" value="TreeGrafter"/>
</dbReference>
<feature type="transmembrane region" description="Helical" evidence="2">
    <location>
        <begin position="59"/>
        <end position="77"/>
    </location>
</feature>
<protein>
    <recommendedName>
        <fullName evidence="3">STING transmembrane domain-containing protein</fullName>
    </recommendedName>
</protein>
<dbReference type="GO" id="GO:0005776">
    <property type="term" value="C:autophagosome"/>
    <property type="evidence" value="ECO:0007669"/>
    <property type="project" value="TreeGrafter"/>
</dbReference>
<dbReference type="GO" id="GO:0061507">
    <property type="term" value="F:2',3'-cyclic GMP-AMP binding"/>
    <property type="evidence" value="ECO:0007669"/>
    <property type="project" value="TreeGrafter"/>
</dbReference>
<keyword evidence="2" id="KW-0472">Membrane</keyword>
<dbReference type="InterPro" id="IPR055434">
    <property type="entry name" value="STING_TM"/>
</dbReference>
<dbReference type="Pfam" id="PF23417">
    <property type="entry name" value="STING_TM"/>
    <property type="match status" value="1"/>
</dbReference>
<keyword evidence="2" id="KW-1133">Transmembrane helix</keyword>
<evidence type="ECO:0000256" key="1">
    <source>
        <dbReference type="SAM" id="MobiDB-lite"/>
    </source>
</evidence>
<proteinExistence type="predicted"/>